<dbReference type="PRINTS" id="PR00721">
    <property type="entry name" value="STOMATIN"/>
</dbReference>
<gene>
    <name evidence="4" type="ORF">CO003_00420</name>
</gene>
<dbReference type="SUPFAM" id="SSF117892">
    <property type="entry name" value="Band 7/SPFH domain"/>
    <property type="match status" value="1"/>
</dbReference>
<evidence type="ECO:0000256" key="1">
    <source>
        <dbReference type="ARBA" id="ARBA00008164"/>
    </source>
</evidence>
<feature type="transmembrane region" description="Helical" evidence="2">
    <location>
        <begin position="6"/>
        <end position="23"/>
    </location>
</feature>
<comment type="similarity">
    <text evidence="1">Belongs to the band 7/mec-2 family.</text>
</comment>
<dbReference type="Gene3D" id="6.10.250.2090">
    <property type="match status" value="1"/>
</dbReference>
<evidence type="ECO:0000313" key="5">
    <source>
        <dbReference type="Proteomes" id="UP000231673"/>
    </source>
</evidence>
<evidence type="ECO:0000259" key="3">
    <source>
        <dbReference type="SMART" id="SM00244"/>
    </source>
</evidence>
<organism evidence="4 5">
    <name type="scientific">Candidatus Portnoybacteria bacterium CG_4_8_14_3_um_filter_44_15</name>
    <dbReference type="NCBI Taxonomy" id="1974803"/>
    <lineage>
        <taxon>Bacteria</taxon>
        <taxon>Candidatus Portnoyibacteriota</taxon>
    </lineage>
</organism>
<dbReference type="Proteomes" id="UP000231673">
    <property type="component" value="Unassembled WGS sequence"/>
</dbReference>
<keyword evidence="2" id="KW-0472">Membrane</keyword>
<name>A0A2M7IE98_9BACT</name>
<dbReference type="GO" id="GO:0098552">
    <property type="term" value="C:side of membrane"/>
    <property type="evidence" value="ECO:0007669"/>
    <property type="project" value="UniProtKB-ARBA"/>
</dbReference>
<dbReference type="InterPro" id="IPR001107">
    <property type="entry name" value="Band_7"/>
</dbReference>
<dbReference type="PANTHER" id="PTHR10264:SF19">
    <property type="entry name" value="AT06885P-RELATED"/>
    <property type="match status" value="1"/>
</dbReference>
<dbReference type="CDD" id="cd08826">
    <property type="entry name" value="SPFH_eoslipins_u1"/>
    <property type="match status" value="1"/>
</dbReference>
<dbReference type="GO" id="GO:0005886">
    <property type="term" value="C:plasma membrane"/>
    <property type="evidence" value="ECO:0007669"/>
    <property type="project" value="InterPro"/>
</dbReference>
<keyword evidence="2" id="KW-1133">Transmembrane helix</keyword>
<dbReference type="InterPro" id="IPR036013">
    <property type="entry name" value="Band_7/SPFH_dom_sf"/>
</dbReference>
<sequence length="250" mass="28091">MTTTIYIILAVIVFIILISIKQVNQYQKGIKFMLGKYIGLMEPGWRLVFPIIQTYRKVDLRVKAVDVPNQEAITKDNISVAVNAVIYYKVKEADKVVLEVENFTYAISQMAQTTMRNAVGQVDLDELLSQRDRVSENIRKIIDAATDPWGIKVDNVELKDIVLPEEMKRIIGKQAEAEREKRAIIIKAEGEVIAAKNMAKAAETLSAANGALHLRTLQSINDISSDQSNTIVFAVPLEVLRAFEGMDKKR</sequence>
<evidence type="ECO:0000256" key="2">
    <source>
        <dbReference type="SAM" id="Phobius"/>
    </source>
</evidence>
<feature type="domain" description="Band 7" evidence="3">
    <location>
        <begin position="18"/>
        <end position="175"/>
    </location>
</feature>
<evidence type="ECO:0000313" key="4">
    <source>
        <dbReference type="EMBL" id="PIW74852.1"/>
    </source>
</evidence>
<comment type="caution">
    <text evidence="4">The sequence shown here is derived from an EMBL/GenBank/DDBJ whole genome shotgun (WGS) entry which is preliminary data.</text>
</comment>
<reference evidence="5" key="1">
    <citation type="submission" date="2017-09" db="EMBL/GenBank/DDBJ databases">
        <title>Depth-based differentiation of microbial function through sediment-hosted aquifers and enrichment of novel symbionts in the deep terrestrial subsurface.</title>
        <authorList>
            <person name="Probst A.J."/>
            <person name="Ladd B."/>
            <person name="Jarett J.K."/>
            <person name="Geller-Mcgrath D.E."/>
            <person name="Sieber C.M.K."/>
            <person name="Emerson J.B."/>
            <person name="Anantharaman K."/>
            <person name="Thomas B.C."/>
            <person name="Malmstrom R."/>
            <person name="Stieglmeier M."/>
            <person name="Klingl A."/>
            <person name="Woyke T."/>
            <person name="Ryan C.M."/>
            <person name="Banfield J.F."/>
        </authorList>
    </citation>
    <scope>NUCLEOTIDE SEQUENCE [LARGE SCALE GENOMIC DNA]</scope>
</reference>
<dbReference type="InterPro" id="IPR001972">
    <property type="entry name" value="Stomatin_HflK_fam"/>
</dbReference>
<dbReference type="Pfam" id="PF01145">
    <property type="entry name" value="Band_7"/>
    <property type="match status" value="1"/>
</dbReference>
<dbReference type="InterPro" id="IPR043202">
    <property type="entry name" value="Band-7_stomatin-like"/>
</dbReference>
<proteinExistence type="inferred from homology"/>
<protein>
    <recommendedName>
        <fullName evidence="3">Band 7 domain-containing protein</fullName>
    </recommendedName>
</protein>
<dbReference type="PANTHER" id="PTHR10264">
    <property type="entry name" value="BAND 7 PROTEIN-RELATED"/>
    <property type="match status" value="1"/>
</dbReference>
<dbReference type="FunFam" id="3.30.479.30:FF:000004">
    <property type="entry name" value="Putative membrane protease family, stomatin"/>
    <property type="match status" value="1"/>
</dbReference>
<dbReference type="SMART" id="SM00244">
    <property type="entry name" value="PHB"/>
    <property type="match status" value="1"/>
</dbReference>
<dbReference type="AlphaFoldDB" id="A0A2M7IE98"/>
<dbReference type="Gene3D" id="3.30.479.30">
    <property type="entry name" value="Band 7 domain"/>
    <property type="match status" value="1"/>
</dbReference>
<accession>A0A2M7IE98</accession>
<dbReference type="EMBL" id="PFGW01000009">
    <property type="protein sequence ID" value="PIW74852.1"/>
    <property type="molecule type" value="Genomic_DNA"/>
</dbReference>
<keyword evidence="2" id="KW-0812">Transmembrane</keyword>